<evidence type="ECO:0000256" key="2">
    <source>
        <dbReference type="ARBA" id="ARBA00022630"/>
    </source>
</evidence>
<dbReference type="InterPro" id="IPR036188">
    <property type="entry name" value="FAD/NAD-bd_sf"/>
</dbReference>
<keyword evidence="2" id="KW-0285">Flavoprotein</keyword>
<dbReference type="PRINTS" id="PR00368">
    <property type="entry name" value="FADPNR"/>
</dbReference>
<sequence length="389" mass="42140">MKHIIIGAGPAGLTAAKTIRGQKEKDEILVICPEEQVHARNRLVQYLSGEKTAAQINFVEPGFFENNDIRWRKDTKVMEIRPSERRILLSDGTQECYDQLLIASGAYPAIPPVENLRQAGRVCGFRDMADADRILSQTAEGSQVVIIGSGLVGMDAAEALLHQKRQVTVVEMAGRIIPLQLDAYGASLFQKAFEDHGASFILGARVEKCLMDEEKNAVGIALGDGREIPCDLVVVAAGVRPNCAFAEGAVEIDRGVRVDARLCTSDPHIFAAGDVTGLTGTWLCAVEQGKIAGINMAGGSAFYQNAAPSRNGLHYFGRMALSIGEMDPMEDGHVLTREKNGSYQRAVVREKRLVGMLLIGNIRAGNTWAGIIERGDEVPDGEDLFQLVP</sequence>
<dbReference type="EMBL" id="JACRTC010000001">
    <property type="protein sequence ID" value="MBC8569825.1"/>
    <property type="molecule type" value="Genomic_DNA"/>
</dbReference>
<keyword evidence="7" id="KW-1185">Reference proteome</keyword>
<dbReference type="InterPro" id="IPR016156">
    <property type="entry name" value="FAD/NAD-linked_Rdtase_dimer_sf"/>
</dbReference>
<dbReference type="InterPro" id="IPR041575">
    <property type="entry name" value="Rubredoxin_C"/>
</dbReference>
<evidence type="ECO:0000256" key="1">
    <source>
        <dbReference type="ARBA" id="ARBA00001974"/>
    </source>
</evidence>
<proteinExistence type="predicted"/>
<protein>
    <submittedName>
        <fullName evidence="6">NAD(P)/FAD-dependent oxidoreductase</fullName>
    </submittedName>
</protein>
<organism evidence="6 7">
    <name type="scientific">Zongyangia hominis</name>
    <dbReference type="NCBI Taxonomy" id="2763677"/>
    <lineage>
        <taxon>Bacteria</taxon>
        <taxon>Bacillati</taxon>
        <taxon>Bacillota</taxon>
        <taxon>Clostridia</taxon>
        <taxon>Eubacteriales</taxon>
        <taxon>Oscillospiraceae</taxon>
        <taxon>Zongyangia</taxon>
    </lineage>
</organism>
<dbReference type="InterPro" id="IPR050260">
    <property type="entry name" value="FAD-bd_OxRdtase"/>
</dbReference>
<dbReference type="Proteomes" id="UP000660861">
    <property type="component" value="Unassembled WGS sequence"/>
</dbReference>
<evidence type="ECO:0000313" key="7">
    <source>
        <dbReference type="Proteomes" id="UP000660861"/>
    </source>
</evidence>
<dbReference type="Pfam" id="PF07992">
    <property type="entry name" value="Pyr_redox_2"/>
    <property type="match status" value="1"/>
</dbReference>
<accession>A0A926E8H3</accession>
<dbReference type="Pfam" id="PF18267">
    <property type="entry name" value="Rubredoxin_C"/>
    <property type="match status" value="1"/>
</dbReference>
<comment type="cofactor">
    <cofactor evidence="1">
        <name>FAD</name>
        <dbReference type="ChEBI" id="CHEBI:57692"/>
    </cofactor>
</comment>
<gene>
    <name evidence="6" type="ORF">H8709_03160</name>
</gene>
<dbReference type="PANTHER" id="PTHR43429">
    <property type="entry name" value="PYRIDINE NUCLEOTIDE-DISULFIDE OXIDOREDUCTASE DOMAIN-CONTAINING"/>
    <property type="match status" value="1"/>
</dbReference>
<name>A0A926E8H3_9FIRM</name>
<dbReference type="PRINTS" id="PR00469">
    <property type="entry name" value="PNDRDTASEII"/>
</dbReference>
<dbReference type="Gene3D" id="3.50.50.60">
    <property type="entry name" value="FAD/NAD(P)-binding domain"/>
    <property type="match status" value="2"/>
</dbReference>
<dbReference type="RefSeq" id="WP_262396912.1">
    <property type="nucleotide sequence ID" value="NZ_JACRTC010000001.1"/>
</dbReference>
<feature type="domain" description="FAD/NAD(P)-binding" evidence="4">
    <location>
        <begin position="1"/>
        <end position="289"/>
    </location>
</feature>
<dbReference type="AlphaFoldDB" id="A0A926E8H3"/>
<dbReference type="PANTHER" id="PTHR43429:SF3">
    <property type="entry name" value="NITRITE REDUCTASE [NAD(P)H]"/>
    <property type="match status" value="1"/>
</dbReference>
<comment type="caution">
    <text evidence="6">The sequence shown here is derived from an EMBL/GenBank/DDBJ whole genome shotgun (WGS) entry which is preliminary data.</text>
</comment>
<keyword evidence="3" id="KW-0274">FAD</keyword>
<evidence type="ECO:0000259" key="4">
    <source>
        <dbReference type="Pfam" id="PF07992"/>
    </source>
</evidence>
<feature type="domain" description="NADH-rubredoxin oxidoreductase C-terminal" evidence="5">
    <location>
        <begin position="311"/>
        <end position="374"/>
    </location>
</feature>
<evidence type="ECO:0000256" key="3">
    <source>
        <dbReference type="ARBA" id="ARBA00022827"/>
    </source>
</evidence>
<evidence type="ECO:0000259" key="5">
    <source>
        <dbReference type="Pfam" id="PF18267"/>
    </source>
</evidence>
<evidence type="ECO:0000313" key="6">
    <source>
        <dbReference type="EMBL" id="MBC8569825.1"/>
    </source>
</evidence>
<reference evidence="6" key="1">
    <citation type="submission" date="2020-08" db="EMBL/GenBank/DDBJ databases">
        <title>Genome public.</title>
        <authorList>
            <person name="Liu C."/>
            <person name="Sun Q."/>
        </authorList>
    </citation>
    <scope>NUCLEOTIDE SEQUENCE</scope>
    <source>
        <strain evidence="6">NSJ-54</strain>
    </source>
</reference>
<dbReference type="InterPro" id="IPR023753">
    <property type="entry name" value="FAD/NAD-binding_dom"/>
</dbReference>
<dbReference type="SUPFAM" id="SSF51905">
    <property type="entry name" value="FAD/NAD(P)-binding domain"/>
    <property type="match status" value="1"/>
</dbReference>
<dbReference type="Gene3D" id="3.30.390.30">
    <property type="match status" value="1"/>
</dbReference>
<dbReference type="GO" id="GO:0016491">
    <property type="term" value="F:oxidoreductase activity"/>
    <property type="evidence" value="ECO:0007669"/>
    <property type="project" value="InterPro"/>
</dbReference>